<organism evidence="3 4">
    <name type="scientific">Kipferlia bialata</name>
    <dbReference type="NCBI Taxonomy" id="797122"/>
    <lineage>
        <taxon>Eukaryota</taxon>
        <taxon>Metamonada</taxon>
        <taxon>Carpediemonas-like organisms</taxon>
        <taxon>Kipferlia</taxon>
    </lineage>
</organism>
<evidence type="ECO:0000259" key="2">
    <source>
        <dbReference type="PROSITE" id="PS50015"/>
    </source>
</evidence>
<keyword evidence="4" id="KW-1185">Reference proteome</keyword>
<name>A0A9K3GPY1_9EUKA</name>
<dbReference type="Gene3D" id="1.10.225.10">
    <property type="entry name" value="Saposin-like"/>
    <property type="match status" value="1"/>
</dbReference>
<feature type="domain" description="Saposin B-type" evidence="2">
    <location>
        <begin position="38"/>
        <end position="117"/>
    </location>
</feature>
<dbReference type="AlphaFoldDB" id="A0A9K3GPY1"/>
<dbReference type="InterPro" id="IPR011001">
    <property type="entry name" value="Saposin-like"/>
</dbReference>
<evidence type="ECO:0000313" key="3">
    <source>
        <dbReference type="EMBL" id="GIQ90266.1"/>
    </source>
</evidence>
<keyword evidence="1" id="KW-1015">Disulfide bond</keyword>
<feature type="non-terminal residue" evidence="3">
    <location>
        <position position="1"/>
    </location>
</feature>
<proteinExistence type="predicted"/>
<dbReference type="Proteomes" id="UP000265618">
    <property type="component" value="Unassembled WGS sequence"/>
</dbReference>
<dbReference type="PROSITE" id="PS50015">
    <property type="entry name" value="SAP_B"/>
    <property type="match status" value="1"/>
</dbReference>
<dbReference type="InterPro" id="IPR008139">
    <property type="entry name" value="SaposinB_dom"/>
</dbReference>
<accession>A0A9K3GPY1</accession>
<gene>
    <name evidence="3" type="ORF">KIPB_012998</name>
</gene>
<dbReference type="SUPFAM" id="SSF47862">
    <property type="entry name" value="Saposin"/>
    <property type="match status" value="1"/>
</dbReference>
<evidence type="ECO:0000256" key="1">
    <source>
        <dbReference type="ARBA" id="ARBA00023157"/>
    </source>
</evidence>
<comment type="caution">
    <text evidence="3">The sequence shown here is derived from an EMBL/GenBank/DDBJ whole genome shotgun (WGS) entry which is preliminary data.</text>
</comment>
<evidence type="ECO:0000313" key="4">
    <source>
        <dbReference type="Proteomes" id="UP000265618"/>
    </source>
</evidence>
<sequence length="117" mass="12893">VSMVVSMVEMVRDEDYDLDTVCAVGFGCDASLSVAAPGSHTCSLCGNLVPQYEDLLDDGDSTHQIRNSLSQYCHEMDLPVYQTEVCLSMVLDMVHEATYEGYDLDSICEVMYGCDDI</sequence>
<reference evidence="3 4" key="1">
    <citation type="journal article" date="2018" name="PLoS ONE">
        <title>The draft genome of Kipferlia bialata reveals reductive genome evolution in fornicate parasites.</title>
        <authorList>
            <person name="Tanifuji G."/>
            <person name="Takabayashi S."/>
            <person name="Kume K."/>
            <person name="Takagi M."/>
            <person name="Nakayama T."/>
            <person name="Kamikawa R."/>
            <person name="Inagaki Y."/>
            <person name="Hashimoto T."/>
        </authorList>
    </citation>
    <scope>NUCLEOTIDE SEQUENCE [LARGE SCALE GENOMIC DNA]</scope>
    <source>
        <strain evidence="3">NY0173</strain>
    </source>
</reference>
<dbReference type="EMBL" id="BDIP01005975">
    <property type="protein sequence ID" value="GIQ90266.1"/>
    <property type="molecule type" value="Genomic_DNA"/>
</dbReference>
<protein>
    <recommendedName>
        <fullName evidence="2">Saposin B-type domain-containing protein</fullName>
    </recommendedName>
</protein>